<comment type="caution">
    <text evidence="2">The sequence shown here is derived from an EMBL/GenBank/DDBJ whole genome shotgun (WGS) entry which is preliminary data.</text>
</comment>
<evidence type="ECO:0000259" key="1">
    <source>
        <dbReference type="Pfam" id="PF24032"/>
    </source>
</evidence>
<dbReference type="Pfam" id="PF24032">
    <property type="entry name" value="YQBQ"/>
    <property type="match status" value="1"/>
</dbReference>
<evidence type="ECO:0000313" key="3">
    <source>
        <dbReference type="Proteomes" id="UP001459714"/>
    </source>
</evidence>
<organism evidence="2 3">
    <name type="scientific">Caldifermentibacillus hisashii</name>
    <dbReference type="NCBI Taxonomy" id="996558"/>
    <lineage>
        <taxon>Bacteria</taxon>
        <taxon>Bacillati</taxon>
        <taxon>Bacillota</taxon>
        <taxon>Bacilli</taxon>
        <taxon>Bacillales</taxon>
        <taxon>Bacillaceae</taxon>
        <taxon>Caldifermentibacillus</taxon>
    </lineage>
</organism>
<proteinExistence type="predicted"/>
<reference evidence="2 3" key="1">
    <citation type="submission" date="2024-03" db="EMBL/GenBank/DDBJ databases">
        <title>Bacilli Hybrid Assemblies.</title>
        <authorList>
            <person name="Kovac J."/>
        </authorList>
    </citation>
    <scope>NUCLEOTIDE SEQUENCE [LARGE SCALE GENOMIC DNA]</scope>
    <source>
        <strain evidence="2 3">FSL M8-0022</strain>
    </source>
</reference>
<evidence type="ECO:0000313" key="2">
    <source>
        <dbReference type="EMBL" id="MEL3956927.1"/>
    </source>
</evidence>
<dbReference type="Proteomes" id="UP001459714">
    <property type="component" value="Unassembled WGS sequence"/>
</dbReference>
<feature type="domain" description="YqbQ/XkdQ" evidence="1">
    <location>
        <begin position="11"/>
        <end position="309"/>
    </location>
</feature>
<dbReference type="RefSeq" id="WP_342020001.1">
    <property type="nucleotide sequence ID" value="NZ_JBBYAK010000001.1"/>
</dbReference>
<gene>
    <name evidence="2" type="ORF">NST17_06915</name>
</gene>
<name>A0ABU9JXJ4_9BACI</name>
<dbReference type="EMBL" id="JBBYAK010000001">
    <property type="protein sequence ID" value="MEL3956927.1"/>
    <property type="molecule type" value="Genomic_DNA"/>
</dbReference>
<keyword evidence="3" id="KW-1185">Reference proteome</keyword>
<protein>
    <recommendedName>
        <fullName evidence="1">YqbQ/XkdQ domain-containing protein</fullName>
    </recommendedName>
</protein>
<sequence length="312" mass="35163">MTNITPVIGSISWKSNLDELGDEISFNLAYNDDRYFPQDVCNLGDLLIFKNGDYEITRTIIVEENKSGRSPISYVSFDYAFYLNKSTAIYQFNEISADQAIKKICSDFNIPIGNIKSIPAKVNKIFNAKKVSDIIKEILSDSENFTQKKYLMEMRQGKLYIENKSDTKIKGLFNLAKNLTGYDVTHAISNPSKKRSITDMRNTIQIVLDDQIVATEINQALINQYGRLQEVVSISEDEKEKATAIAKEKLNQLGKIFEETSVDLPGDDRFRAGRLLDLYEPVTGITGTYLIKDVNHSISKGIHTMSLGLEAV</sequence>
<dbReference type="InterPro" id="IPR056937">
    <property type="entry name" value="YqbQ/XkdQ"/>
</dbReference>
<accession>A0ABU9JXJ4</accession>